<proteinExistence type="predicted"/>
<dbReference type="Gene3D" id="1.20.58.2130">
    <property type="match status" value="1"/>
</dbReference>
<feature type="region of interest" description="Disordered" evidence="1">
    <location>
        <begin position="499"/>
        <end position="598"/>
    </location>
</feature>
<dbReference type="InterPro" id="IPR013948">
    <property type="entry name" value="DNA_replication_reg_Sld3_C"/>
</dbReference>
<feature type="region of interest" description="Disordered" evidence="1">
    <location>
        <begin position="661"/>
        <end position="785"/>
    </location>
</feature>
<evidence type="ECO:0000256" key="1">
    <source>
        <dbReference type="SAM" id="MobiDB-lite"/>
    </source>
</evidence>
<dbReference type="OrthoDB" id="5395343at2759"/>
<feature type="compositionally biased region" description="Polar residues" evidence="1">
    <location>
        <begin position="407"/>
        <end position="423"/>
    </location>
</feature>
<dbReference type="GO" id="GO:0006270">
    <property type="term" value="P:DNA replication initiation"/>
    <property type="evidence" value="ECO:0007669"/>
    <property type="project" value="InterPro"/>
</dbReference>
<dbReference type="EMBL" id="RIBY02000358">
    <property type="protein sequence ID" value="KAH9843414.1"/>
    <property type="molecule type" value="Genomic_DNA"/>
</dbReference>
<evidence type="ECO:0000313" key="3">
    <source>
        <dbReference type="EMBL" id="KAH9843414.1"/>
    </source>
</evidence>
<feature type="domain" description="DNA replication regulator Sld3 C-terminal" evidence="2">
    <location>
        <begin position="226"/>
        <end position="800"/>
    </location>
</feature>
<reference evidence="3 4" key="2">
    <citation type="journal article" date="2021" name="Curr. Genet.">
        <title>Genetic response to nitrogen starvation in the aggressive Eucalyptus foliar pathogen Teratosphaeria destructans.</title>
        <authorList>
            <person name="Havenga M."/>
            <person name="Wingfield B.D."/>
            <person name="Wingfield M.J."/>
            <person name="Dreyer L.L."/>
            <person name="Roets F."/>
            <person name="Aylward J."/>
        </authorList>
    </citation>
    <scope>NUCLEOTIDE SEQUENCE [LARGE SCALE GENOMIC DNA]</scope>
    <source>
        <strain evidence="3">CMW44962</strain>
    </source>
</reference>
<keyword evidence="4" id="KW-1185">Reference proteome</keyword>
<feature type="compositionally biased region" description="Basic residues" evidence="1">
    <location>
        <begin position="316"/>
        <end position="327"/>
    </location>
</feature>
<name>A0A9W7W676_9PEZI</name>
<evidence type="ECO:0000313" key="4">
    <source>
        <dbReference type="Proteomes" id="UP001138500"/>
    </source>
</evidence>
<accession>A0A9W7W676</accession>
<evidence type="ECO:0000259" key="2">
    <source>
        <dbReference type="Pfam" id="PF08639"/>
    </source>
</evidence>
<feature type="compositionally biased region" description="Polar residues" evidence="1">
    <location>
        <begin position="715"/>
        <end position="748"/>
    </location>
</feature>
<feature type="region of interest" description="Disordered" evidence="1">
    <location>
        <begin position="29"/>
        <end position="55"/>
    </location>
</feature>
<dbReference type="PANTHER" id="PTHR28067">
    <property type="entry name" value="DNA REPLICATION REGULATOR SLD3"/>
    <property type="match status" value="1"/>
</dbReference>
<sequence>MSLISDVSLHRGHREEAAAAAAAAAAAETRIKRRRDEDTTGFEIDRRPFAIKPDSSDPFEAPRIFTPVCLLSRTQLPLAYLDTSTGGSRLFTGHIRTLEIADGEGPSILVAEDEKARTLYAIERTQRRTYALCKLGTWVARQQLESAAKQVLSHDEPRLKRRAVQSIENAASWWMKATLEPTDDTSRTDLLKLSMRPDLPKARQASEPDAQIAETDMILAPSTAGEPLQELAKHYLEALYVSRTSLAYFSKGPLSRARAAFSADAGAGRQPSELIGFLRETILSISVMDKKYKDAATEFIKELPVTGLETPEQQSKTRKRRKWKSKRDKTGFFQDEKEYLEKWWRTQDDSHVAPSSAETVDAGLKRRLARLRGRETYLQIIMALEVLALEAVDPPKDDDEQAPDQIVESQMPNNHYPESQPSSTRKKPKCKKRMDLAAILDSLVDRLCIWHSLESHSPAKKLDAGVSVGSEDTNDELRSFCVEVIIPFYVPRVPQHAASANRKLGGPSAATPAKRSTSGRRPGDPATRAVPENKPRKPLSRVASDAFGRSSRQAPSLHRSATDTAALLPHVKREGSETTPAALDNIPPAKIPQPRKRSRLMHSQSFTHLASREVDLNAASRAIESKKRKNASVTQQVQDAISALRKPNRALAVQELAASTDANHAKATARGRSAAASKKRPDTQSKFHVAATPKHPRTAKASGGMGDEARDGQPPVSSVTSYVPASSVKRQNSAGGLSSSLFAVPQTSHRPKHSAAPNIEDTPSRGLARCMPPTMLPGPGTLESPTLARHNAAIQETPSRPVRTLCLKPPASALVPTSPNPVRAELPARTEGVEAMREQEQVKSIYETLGWNDDYEELA</sequence>
<dbReference type="AlphaFoldDB" id="A0A9W7W676"/>
<dbReference type="Proteomes" id="UP001138500">
    <property type="component" value="Unassembled WGS sequence"/>
</dbReference>
<feature type="region of interest" description="Disordered" evidence="1">
    <location>
        <begin position="394"/>
        <end position="430"/>
    </location>
</feature>
<comment type="caution">
    <text evidence="3">The sequence shown here is derived from an EMBL/GenBank/DDBJ whole genome shotgun (WGS) entry which is preliminary data.</text>
</comment>
<protein>
    <submittedName>
        <fullName evidence="3">DNA replication regulator SLD3</fullName>
    </submittedName>
</protein>
<reference evidence="3 4" key="1">
    <citation type="journal article" date="2018" name="IMA Fungus">
        <title>IMA Genome-F 10: Nine draft genome sequences of Claviceps purpurea s.lat., including C. arundinis, C. humidiphila, and C. cf. spartinae, pseudomolecules for the pitch canker pathogen Fusarium circinatum, draft genome of Davidsoniella eucalypti, Grosmannia galeiformis, Quambalaria eucalypti, and Teratosphaeria destructans.</title>
        <authorList>
            <person name="Wingfield B.D."/>
            <person name="Liu M."/>
            <person name="Nguyen H.D."/>
            <person name="Lane F.A."/>
            <person name="Morgan S.W."/>
            <person name="De Vos L."/>
            <person name="Wilken P.M."/>
            <person name="Duong T.A."/>
            <person name="Aylward J."/>
            <person name="Coetzee M.P."/>
            <person name="Dadej K."/>
            <person name="De Beer Z.W."/>
            <person name="Findlay W."/>
            <person name="Havenga M."/>
            <person name="Kolarik M."/>
            <person name="Menzies J.G."/>
            <person name="Naidoo K."/>
            <person name="Pochopski O."/>
            <person name="Shoukouhi P."/>
            <person name="Santana Q.C."/>
            <person name="Seifert K.A."/>
            <person name="Soal N."/>
            <person name="Steenkamp E.T."/>
            <person name="Tatham C.T."/>
            <person name="van der Nest M.A."/>
            <person name="Wingfield M.J."/>
        </authorList>
    </citation>
    <scope>NUCLEOTIDE SEQUENCE [LARGE SCALE GENOMIC DNA]</scope>
    <source>
        <strain evidence="3">CMW44962</strain>
    </source>
</reference>
<organism evidence="3 4">
    <name type="scientific">Teratosphaeria destructans</name>
    <dbReference type="NCBI Taxonomy" id="418781"/>
    <lineage>
        <taxon>Eukaryota</taxon>
        <taxon>Fungi</taxon>
        <taxon>Dikarya</taxon>
        <taxon>Ascomycota</taxon>
        <taxon>Pezizomycotina</taxon>
        <taxon>Dothideomycetes</taxon>
        <taxon>Dothideomycetidae</taxon>
        <taxon>Mycosphaerellales</taxon>
        <taxon>Teratosphaeriaceae</taxon>
        <taxon>Teratosphaeria</taxon>
    </lineage>
</organism>
<feature type="compositionally biased region" description="Basic and acidic residues" evidence="1">
    <location>
        <begin position="34"/>
        <end position="48"/>
    </location>
</feature>
<gene>
    <name evidence="3" type="ORF">Tdes44962_MAKER07421</name>
</gene>
<feature type="region of interest" description="Disordered" evidence="1">
    <location>
        <begin position="308"/>
        <end position="327"/>
    </location>
</feature>
<dbReference type="PANTHER" id="PTHR28067:SF1">
    <property type="entry name" value="DNA REPLICATION REGULATOR SLD3"/>
    <property type="match status" value="1"/>
</dbReference>
<dbReference type="Pfam" id="PF08639">
    <property type="entry name" value="Sld3_STD"/>
    <property type="match status" value="1"/>
</dbReference>
<dbReference type="InterPro" id="IPR042511">
    <property type="entry name" value="Sld3"/>
</dbReference>
<dbReference type="GO" id="GO:0031261">
    <property type="term" value="C:DNA replication preinitiation complex"/>
    <property type="evidence" value="ECO:0007669"/>
    <property type="project" value="TreeGrafter"/>
</dbReference>
<feature type="compositionally biased region" description="Low complexity" evidence="1">
    <location>
        <begin position="665"/>
        <end position="676"/>
    </location>
</feature>